<protein>
    <submittedName>
        <fullName evidence="1">Uncharacterized protein</fullName>
    </submittedName>
</protein>
<dbReference type="Proteomes" id="UP000002169">
    <property type="component" value="Chromosome 1"/>
</dbReference>
<dbReference type="AlphaFoldDB" id="B1K1B2"/>
<gene>
    <name evidence="1" type="ordered locus">Bcenmc03_0019</name>
</gene>
<name>B1K1B2_BURO0</name>
<accession>B1K1B2</accession>
<dbReference type="KEGG" id="bcm:Bcenmc03_0019"/>
<dbReference type="EMBL" id="CP000958">
    <property type="protein sequence ID" value="ACA89200.1"/>
    <property type="molecule type" value="Genomic_DNA"/>
</dbReference>
<dbReference type="HOGENOM" id="CLU_1335434_0_0_4"/>
<proteinExistence type="predicted"/>
<reference evidence="2" key="1">
    <citation type="submission" date="2008-02" db="EMBL/GenBank/DDBJ databases">
        <title>Complete sequence of chromosome 1 of Burkholderia cenocepacia MC0-3.</title>
        <authorList>
            <person name="Copeland A."/>
            <person name="Lucas S."/>
            <person name="Lapidus A."/>
            <person name="Barry K."/>
            <person name="Bruce D."/>
            <person name="Goodwin L."/>
            <person name="Glavina del Rio T."/>
            <person name="Dalin E."/>
            <person name="Tice H."/>
            <person name="Pitluck S."/>
            <person name="Chain P."/>
            <person name="Malfatti S."/>
            <person name="Shin M."/>
            <person name="Vergez L."/>
            <person name="Schmutz J."/>
            <person name="Larimer F."/>
            <person name="Land M."/>
            <person name="Hauser L."/>
            <person name="Kyrpides N."/>
            <person name="Mikhailova N."/>
            <person name="Tiedje J."/>
            <person name="Richardson P."/>
        </authorList>
    </citation>
    <scope>NUCLEOTIDE SEQUENCE [LARGE SCALE GENOMIC DNA]</scope>
    <source>
        <strain evidence="2">MC0-3</strain>
    </source>
</reference>
<evidence type="ECO:0000313" key="2">
    <source>
        <dbReference type="Proteomes" id="UP000002169"/>
    </source>
</evidence>
<dbReference type="RefSeq" id="WP_012327542.1">
    <property type="nucleotide sequence ID" value="NC_010508.1"/>
</dbReference>
<organism evidence="1 2">
    <name type="scientific">Burkholderia orbicola (strain MC0-3)</name>
    <dbReference type="NCBI Taxonomy" id="406425"/>
    <lineage>
        <taxon>Bacteria</taxon>
        <taxon>Pseudomonadati</taxon>
        <taxon>Pseudomonadota</taxon>
        <taxon>Betaproteobacteria</taxon>
        <taxon>Burkholderiales</taxon>
        <taxon>Burkholderiaceae</taxon>
        <taxon>Burkholderia</taxon>
        <taxon>Burkholderia cepacia complex</taxon>
        <taxon>Burkholderia orbicola</taxon>
    </lineage>
</organism>
<evidence type="ECO:0000313" key="1">
    <source>
        <dbReference type="EMBL" id="ACA89200.1"/>
    </source>
</evidence>
<sequence>MGIWKSPPVELEPVVFLSRWQVMETDKGFRHFIGHNTETMSGRASTPIVKFDPETRRGVTQSGRIYELIAESGVDFNANILWDITSAEIGVASTDVSSEYDQTHIASLQPAAPFIANLYYDARLRCLGANVPATHQSFEPRNPGLLADLLFAMGVRQGYLRVPNFDTVENRTEFIDLVRAVERRLNELERGLPRDADGPPTEEPS</sequence>